<evidence type="ECO:0000313" key="3">
    <source>
        <dbReference type="Proteomes" id="UP001381003"/>
    </source>
</evidence>
<accession>A0ABZ2FH45</accession>
<feature type="signal peptide" evidence="1">
    <location>
        <begin position="1"/>
        <end position="29"/>
    </location>
</feature>
<protein>
    <submittedName>
        <fullName evidence="2">Uncharacterized protein</fullName>
    </submittedName>
</protein>
<dbReference type="RefSeq" id="WP_338538608.1">
    <property type="nucleotide sequence ID" value="NZ_CP104874.1"/>
</dbReference>
<feature type="chain" id="PRO_5045388555" evidence="1">
    <location>
        <begin position="30"/>
        <end position="142"/>
    </location>
</feature>
<sequence>MSRTILRRALAVTAGTAALTFGVASTASAHHCYKVDWNEKAYAQQSTNGSPWMPLTNLGAMIIAEDIGLPECSGYAHIAVHHWMTETGTTTEPLIHTKATVGGGAAHQGKTVKPFAYLGDADFAILEEGLGMAIEQCMADQA</sequence>
<name>A0ABZ2FH45_9MICO</name>
<keyword evidence="3" id="KW-1185">Reference proteome</keyword>
<dbReference type="Proteomes" id="UP001381003">
    <property type="component" value="Chromosome"/>
</dbReference>
<keyword evidence="1" id="KW-0732">Signal</keyword>
<dbReference type="EMBL" id="CP104874">
    <property type="protein sequence ID" value="WWF05813.1"/>
    <property type="molecule type" value="Genomic_DNA"/>
</dbReference>
<evidence type="ECO:0000313" key="2">
    <source>
        <dbReference type="EMBL" id="WWF05813.1"/>
    </source>
</evidence>
<proteinExistence type="predicted"/>
<reference evidence="2 3" key="1">
    <citation type="submission" date="2022-09" db="EMBL/GenBank/DDBJ databases">
        <title>Complete genome sequence of Janibacter terrae strain COS04-44, PCL-degrading bacteria isolated from oil spilled coast.</title>
        <authorList>
            <person name="Park H."/>
            <person name="Kim J.Y."/>
            <person name="An S.H."/>
            <person name="Lee C.M."/>
            <person name="Weon H.-Y."/>
        </authorList>
    </citation>
    <scope>NUCLEOTIDE SEQUENCE [LARGE SCALE GENOMIC DNA]</scope>
    <source>
        <strain evidence="2 3">COS04-44</strain>
    </source>
</reference>
<gene>
    <name evidence="2" type="ORF">N5P18_02745</name>
</gene>
<evidence type="ECO:0000256" key="1">
    <source>
        <dbReference type="SAM" id="SignalP"/>
    </source>
</evidence>
<organism evidence="2 3">
    <name type="scientific">Janibacter terrae</name>
    <dbReference type="NCBI Taxonomy" id="103817"/>
    <lineage>
        <taxon>Bacteria</taxon>
        <taxon>Bacillati</taxon>
        <taxon>Actinomycetota</taxon>
        <taxon>Actinomycetes</taxon>
        <taxon>Micrococcales</taxon>
        <taxon>Intrasporangiaceae</taxon>
        <taxon>Janibacter</taxon>
    </lineage>
</organism>